<dbReference type="Pfam" id="PF00460">
    <property type="entry name" value="Flg_bb_rod"/>
    <property type="match status" value="1"/>
</dbReference>
<proteinExistence type="inferred from homology"/>
<dbReference type="Pfam" id="PF06429">
    <property type="entry name" value="Flg_bbr_C"/>
    <property type="match status" value="1"/>
</dbReference>
<dbReference type="InterPro" id="IPR037925">
    <property type="entry name" value="FlgE/F/G-like"/>
</dbReference>
<evidence type="ECO:0000256" key="5">
    <source>
        <dbReference type="NCBIfam" id="TIGR02489"/>
    </source>
</evidence>
<dbReference type="InterPro" id="IPR020013">
    <property type="entry name" value="Flagellar_FlgE/F/G"/>
</dbReference>
<dbReference type="STRING" id="32024.GCA_000788295_01209"/>
<feature type="domain" description="Flagellar basal-body/hook protein C-terminal" evidence="8">
    <location>
        <begin position="710"/>
        <end position="755"/>
    </location>
</feature>
<name>A0A381DIR2_9BACT</name>
<dbReference type="GO" id="GO:0009425">
    <property type="term" value="C:bacterial-type flagellum basal body"/>
    <property type="evidence" value="ECO:0007669"/>
    <property type="project" value="UniProtKB-SubCell"/>
</dbReference>
<dbReference type="NCBIfam" id="TIGR02489">
    <property type="entry name" value="flgE_epsilon"/>
    <property type="match status" value="1"/>
</dbReference>
<dbReference type="PANTHER" id="PTHR30435">
    <property type="entry name" value="FLAGELLAR PROTEIN"/>
    <property type="match status" value="1"/>
</dbReference>
<evidence type="ECO:0000256" key="3">
    <source>
        <dbReference type="ARBA" id="ARBA00019015"/>
    </source>
</evidence>
<dbReference type="Gene3D" id="2.60.98.20">
    <property type="entry name" value="Flagellar hook protein FlgE"/>
    <property type="match status" value="1"/>
</dbReference>
<dbReference type="InterPro" id="IPR012835">
    <property type="entry name" value="FlgE_epsilon"/>
</dbReference>
<dbReference type="Proteomes" id="UP000254920">
    <property type="component" value="Unassembled WGS sequence"/>
</dbReference>
<organism evidence="11 12">
    <name type="scientific">Campylobacter sputorum subsp. sputorum</name>
    <dbReference type="NCBI Taxonomy" id="32024"/>
    <lineage>
        <taxon>Bacteria</taxon>
        <taxon>Pseudomonadati</taxon>
        <taxon>Campylobacterota</taxon>
        <taxon>Epsilonproteobacteria</taxon>
        <taxon>Campylobacterales</taxon>
        <taxon>Campylobacteraceae</taxon>
        <taxon>Campylobacter</taxon>
    </lineage>
</organism>
<evidence type="ECO:0000313" key="12">
    <source>
        <dbReference type="Proteomes" id="UP000254920"/>
    </source>
</evidence>
<dbReference type="Pfam" id="PF22692">
    <property type="entry name" value="LlgE_F_G_D1"/>
    <property type="match status" value="1"/>
</dbReference>
<evidence type="ECO:0000259" key="10">
    <source>
        <dbReference type="Pfam" id="PF22692"/>
    </source>
</evidence>
<feature type="domain" description="Flagellar hook protein FlgE D2" evidence="9">
    <location>
        <begin position="506"/>
        <end position="637"/>
    </location>
</feature>
<accession>A0A381DIR2</accession>
<dbReference type="InterPro" id="IPR037058">
    <property type="entry name" value="Falgellar_hook_FlgE_sf"/>
</dbReference>
<evidence type="ECO:0000259" key="7">
    <source>
        <dbReference type="Pfam" id="PF00460"/>
    </source>
</evidence>
<keyword evidence="11" id="KW-0966">Cell projection</keyword>
<keyword evidence="4 6" id="KW-0975">Bacterial flagellum</keyword>
<keyword evidence="11" id="KW-0969">Cilium</keyword>
<feature type="domain" description="Flagellar hook protein FlgE/F/G-like D1" evidence="10">
    <location>
        <begin position="94"/>
        <end position="165"/>
    </location>
</feature>
<sequence>MRSLWSGVSGLGAHQIAMDVEGHNIANVSTTGYKYSRANFEDMMSQTSKIATGPQGDLGGTNSMQVGLGTSVTSVTKIFKQGSVQTTEKLTDVAIQGDGFFIVSGDGGYTQKYTRNGDFLFDKYGNFVNNAGYIVQGWMRDEETGKIDSTSQVKNIIVKPDLTMPAKATTKLDIAATLNTGDNIGDEKIPIYELDSFRGYTDRNGDGKAEGKAELHDENIDDAFKNTKNSDYKLVEKAVDMGILHNQKGQAYNLREGQGIWVSYATAKTQPIDIDAIDPVNGSGFDVTINETQIKGTVNSIADLARLINGHSQETGVKAVVINGSQIQLANQNDLGTTDKTKNIKITDVNEGLGIEENKIITAYQYKYTTAQIGTYKDPKADPKLPSSTIAAGKDAYDDKAERFFHSTDDLRHAMQEDARVNVDYNGEDGKTDDDKNMGVEVSVNKEGQFEIKNKFTDNPDKSGKAMNLYITGLTDPANNIGENIRFTEVMSPMRGALNANDYPKTTQASYISAHSTTTPIYDSLGGTKDIKFDFIKEGYADNGGTRWKIIIQVPEPAKINFSSNTTLPSNLVVGEVTFNPDGTLATYYPTSIQYSSNNGSIGGQPILLDLGTAGDSDGLVAHDAKSHTKFFTQDGYKGGDLDGIKIDESGTIIGSFTNGRSLGLAKIAMAKFINNEGLTSEGGTLFSVSPNSGEAIIGEAITAGRGKIQSSALEMSNVDLSRALTNLIVIQRGFQASSKTITTSDQMLNTLLQLKQ</sequence>
<evidence type="ECO:0000256" key="4">
    <source>
        <dbReference type="ARBA" id="ARBA00023143"/>
    </source>
</evidence>
<reference evidence="11 12" key="1">
    <citation type="submission" date="2018-06" db="EMBL/GenBank/DDBJ databases">
        <authorList>
            <consortium name="Pathogen Informatics"/>
            <person name="Doyle S."/>
        </authorList>
    </citation>
    <scope>NUCLEOTIDE SEQUENCE [LARGE SCALE GENOMIC DNA]</scope>
    <source>
        <strain evidence="11 12">NCTC12475</strain>
    </source>
</reference>
<dbReference type="AlphaFoldDB" id="A0A381DIR2"/>
<dbReference type="SUPFAM" id="SSF117143">
    <property type="entry name" value="Flagellar hook protein flgE"/>
    <property type="match status" value="1"/>
</dbReference>
<dbReference type="EMBL" id="UFVD01000001">
    <property type="protein sequence ID" value="SUX10593.1"/>
    <property type="molecule type" value="Genomic_DNA"/>
</dbReference>
<dbReference type="InterPro" id="IPR053967">
    <property type="entry name" value="LlgE_F_G-like_D1"/>
</dbReference>
<evidence type="ECO:0000259" key="9">
    <source>
        <dbReference type="Pfam" id="PF07559"/>
    </source>
</evidence>
<keyword evidence="11" id="KW-0282">Flagellum</keyword>
<evidence type="ECO:0000256" key="6">
    <source>
        <dbReference type="RuleBase" id="RU362116"/>
    </source>
</evidence>
<dbReference type="InterPro" id="IPR001444">
    <property type="entry name" value="Flag_bb_rod_N"/>
</dbReference>
<feature type="domain" description="Flagellar basal body rod protein N-terminal" evidence="7">
    <location>
        <begin position="7"/>
        <end position="34"/>
    </location>
</feature>
<dbReference type="PANTHER" id="PTHR30435:SF19">
    <property type="entry name" value="FLAGELLAR BASAL-BODY ROD PROTEIN FLGG"/>
    <property type="match status" value="1"/>
</dbReference>
<dbReference type="InterPro" id="IPR011491">
    <property type="entry name" value="FlgE_D2"/>
</dbReference>
<dbReference type="Pfam" id="PF07559">
    <property type="entry name" value="FlgE_D2"/>
    <property type="match status" value="1"/>
</dbReference>
<comment type="subcellular location">
    <subcellularLocation>
        <location evidence="1 6">Bacterial flagellum basal body</location>
    </subcellularLocation>
</comment>
<evidence type="ECO:0000256" key="1">
    <source>
        <dbReference type="ARBA" id="ARBA00004117"/>
    </source>
</evidence>
<keyword evidence="12" id="KW-1185">Reference proteome</keyword>
<dbReference type="GO" id="GO:0044781">
    <property type="term" value="P:bacterial-type flagellum organization"/>
    <property type="evidence" value="ECO:0007669"/>
    <property type="project" value="InterPro"/>
</dbReference>
<dbReference type="InterPro" id="IPR010930">
    <property type="entry name" value="Flg_bb/hook_C_dom"/>
</dbReference>
<evidence type="ECO:0000313" key="11">
    <source>
        <dbReference type="EMBL" id="SUX10593.1"/>
    </source>
</evidence>
<protein>
    <recommendedName>
        <fullName evidence="3 5">Flagellar hook protein FlgE</fullName>
    </recommendedName>
</protein>
<dbReference type="GO" id="GO:0071978">
    <property type="term" value="P:bacterial-type flagellum-dependent swarming motility"/>
    <property type="evidence" value="ECO:0007669"/>
    <property type="project" value="TreeGrafter"/>
</dbReference>
<gene>
    <name evidence="11" type="primary">flgE_1</name>
    <name evidence="11" type="ORF">NCTC12475_00790</name>
</gene>
<comment type="similarity">
    <text evidence="2 6">Belongs to the flagella basal body rod proteins family.</text>
</comment>
<dbReference type="Pfam" id="PF21464">
    <property type="entry name" value="flgE_D3"/>
    <property type="match status" value="1"/>
</dbReference>
<evidence type="ECO:0000259" key="8">
    <source>
        <dbReference type="Pfam" id="PF06429"/>
    </source>
</evidence>
<dbReference type="NCBIfam" id="TIGR03506">
    <property type="entry name" value="FlgEFG_subfam"/>
    <property type="match status" value="2"/>
</dbReference>
<evidence type="ECO:0000256" key="2">
    <source>
        <dbReference type="ARBA" id="ARBA00009677"/>
    </source>
</evidence>